<evidence type="ECO:0000313" key="5">
    <source>
        <dbReference type="Proteomes" id="UP000265120"/>
    </source>
</evidence>
<proteinExistence type="predicted"/>
<keyword evidence="5" id="KW-1185">Reference proteome</keyword>
<dbReference type="InterPro" id="IPR036875">
    <property type="entry name" value="Znf_CCHC_sf"/>
</dbReference>
<reference evidence="4" key="3">
    <citation type="submission" date="2025-09" db="UniProtKB">
        <authorList>
            <consortium name="Ensembl"/>
        </authorList>
    </citation>
    <scope>IDENTIFICATION</scope>
</reference>
<evidence type="ECO:0000256" key="2">
    <source>
        <dbReference type="SAM" id="MobiDB-lite"/>
    </source>
</evidence>
<dbReference type="SUPFAM" id="SSF57756">
    <property type="entry name" value="Retrovirus zinc finger-like domains"/>
    <property type="match status" value="1"/>
</dbReference>
<feature type="compositionally biased region" description="Basic and acidic residues" evidence="2">
    <location>
        <begin position="388"/>
        <end position="398"/>
    </location>
</feature>
<dbReference type="Gene3D" id="4.10.60.10">
    <property type="entry name" value="Zinc finger, CCHC-type"/>
    <property type="match status" value="1"/>
</dbReference>
<dbReference type="AlphaFoldDB" id="A0A3P8VRA9"/>
<keyword evidence="1" id="KW-0862">Zinc</keyword>
<feature type="region of interest" description="Disordered" evidence="2">
    <location>
        <begin position="370"/>
        <end position="398"/>
    </location>
</feature>
<dbReference type="Ensembl" id="ENSCSET00000015185.1">
    <property type="protein sequence ID" value="ENSCSEP00000015005.1"/>
    <property type="gene ID" value="ENSCSEG00000009645.1"/>
</dbReference>
<keyword evidence="1" id="KW-0479">Metal-binding</keyword>
<organism evidence="4 5">
    <name type="scientific">Cynoglossus semilaevis</name>
    <name type="common">Tongue sole</name>
    <dbReference type="NCBI Taxonomy" id="244447"/>
    <lineage>
        <taxon>Eukaryota</taxon>
        <taxon>Metazoa</taxon>
        <taxon>Chordata</taxon>
        <taxon>Craniata</taxon>
        <taxon>Vertebrata</taxon>
        <taxon>Euteleostomi</taxon>
        <taxon>Actinopterygii</taxon>
        <taxon>Neopterygii</taxon>
        <taxon>Teleostei</taxon>
        <taxon>Neoteleostei</taxon>
        <taxon>Acanthomorphata</taxon>
        <taxon>Carangaria</taxon>
        <taxon>Pleuronectiformes</taxon>
        <taxon>Pleuronectoidei</taxon>
        <taxon>Cynoglossidae</taxon>
        <taxon>Cynoglossinae</taxon>
        <taxon>Cynoglossus</taxon>
    </lineage>
</organism>
<sequence>MVGKMTKSYQIPTTEKGGWAVPDISEKNDTKCAWGEMQRLSGKDKLALTVVILSQNTLRRRIDAEHKFQREKEILKKELTKMAAVKADHKNKLDDVRVDQTEGDLYPFKEMHEAAQGHNCMPSVDECVSVDDCQDYNIMTRATLRPVVTRRVDRDVIFSYKAAKASDIDQWSKELQHQNCAIYQLHPLDGVAIQSVENSIGVDEQDLGVTNATTDWSKVSGYIQKANEPVDDFAQRFTETFLRHSGVGGLTENNISKSNHGALKANFLQNLSSELRQAIKLTSPTWEDVTYTFDMLIGAAKRVENSMEHRIRYVTDHYMFNNEYMVRGQDVGVNNNRVKHRGSRWKGNRHRSNDVCRKCGKRGHWAKECWTGSQGRNGTHPDSGSDSEYERFKKLSDC</sequence>
<dbReference type="Proteomes" id="UP000265120">
    <property type="component" value="Chromosome W"/>
</dbReference>
<evidence type="ECO:0000256" key="1">
    <source>
        <dbReference type="PROSITE-ProRule" id="PRU00047"/>
    </source>
</evidence>
<accession>A0A3P8VRA9</accession>
<keyword evidence="1" id="KW-0863">Zinc-finger</keyword>
<dbReference type="InterPro" id="IPR001878">
    <property type="entry name" value="Znf_CCHC"/>
</dbReference>
<dbReference type="OMA" id="MEHRIRY"/>
<evidence type="ECO:0000313" key="4">
    <source>
        <dbReference type="Ensembl" id="ENSCSEP00000015005.1"/>
    </source>
</evidence>
<reference evidence="4 5" key="1">
    <citation type="journal article" date="2014" name="Nat. Genet.">
        <title>Whole-genome sequence of a flatfish provides insights into ZW sex chromosome evolution and adaptation to a benthic lifestyle.</title>
        <authorList>
            <person name="Chen S."/>
            <person name="Zhang G."/>
            <person name="Shao C."/>
            <person name="Huang Q."/>
            <person name="Liu G."/>
            <person name="Zhang P."/>
            <person name="Song W."/>
            <person name="An N."/>
            <person name="Chalopin D."/>
            <person name="Volff J.N."/>
            <person name="Hong Y."/>
            <person name="Li Q."/>
            <person name="Sha Z."/>
            <person name="Zhou H."/>
            <person name="Xie M."/>
            <person name="Yu Q."/>
            <person name="Liu Y."/>
            <person name="Xiang H."/>
            <person name="Wang N."/>
            <person name="Wu K."/>
            <person name="Yang C."/>
            <person name="Zhou Q."/>
            <person name="Liao X."/>
            <person name="Yang L."/>
            <person name="Hu Q."/>
            <person name="Zhang J."/>
            <person name="Meng L."/>
            <person name="Jin L."/>
            <person name="Tian Y."/>
            <person name="Lian J."/>
            <person name="Yang J."/>
            <person name="Miao G."/>
            <person name="Liu S."/>
            <person name="Liang Z."/>
            <person name="Yan F."/>
            <person name="Li Y."/>
            <person name="Sun B."/>
            <person name="Zhang H."/>
            <person name="Zhang J."/>
            <person name="Zhu Y."/>
            <person name="Du M."/>
            <person name="Zhao Y."/>
            <person name="Schartl M."/>
            <person name="Tang Q."/>
            <person name="Wang J."/>
        </authorList>
    </citation>
    <scope>NUCLEOTIDE SEQUENCE</scope>
</reference>
<dbReference type="GO" id="GO:0008270">
    <property type="term" value="F:zinc ion binding"/>
    <property type="evidence" value="ECO:0007669"/>
    <property type="project" value="UniProtKB-KW"/>
</dbReference>
<dbReference type="GeneTree" id="ENSGT01000000214721"/>
<protein>
    <recommendedName>
        <fullName evidence="3">CCHC-type domain-containing protein</fullName>
    </recommendedName>
</protein>
<dbReference type="GO" id="GO:0003676">
    <property type="term" value="F:nucleic acid binding"/>
    <property type="evidence" value="ECO:0007669"/>
    <property type="project" value="InterPro"/>
</dbReference>
<dbReference type="InParanoid" id="A0A3P8VRA9"/>
<name>A0A3P8VRA9_CYNSE</name>
<dbReference type="Pfam" id="PF00098">
    <property type="entry name" value="zf-CCHC"/>
    <property type="match status" value="1"/>
</dbReference>
<reference evidence="4" key="2">
    <citation type="submission" date="2025-08" db="UniProtKB">
        <authorList>
            <consortium name="Ensembl"/>
        </authorList>
    </citation>
    <scope>IDENTIFICATION</scope>
</reference>
<dbReference type="PROSITE" id="PS50158">
    <property type="entry name" value="ZF_CCHC"/>
    <property type="match status" value="1"/>
</dbReference>
<feature type="domain" description="CCHC-type" evidence="3">
    <location>
        <begin position="356"/>
        <end position="369"/>
    </location>
</feature>
<dbReference type="SMART" id="SM00343">
    <property type="entry name" value="ZnF_C2HC"/>
    <property type="match status" value="1"/>
</dbReference>
<evidence type="ECO:0000259" key="3">
    <source>
        <dbReference type="PROSITE" id="PS50158"/>
    </source>
</evidence>
<feature type="compositionally biased region" description="Polar residues" evidence="2">
    <location>
        <begin position="371"/>
        <end position="386"/>
    </location>
</feature>